<gene>
    <name evidence="1" type="ORF">GV829_12750</name>
</gene>
<sequence>MVRRASRGPDVIAPAKTGYQHHHLLPLALARRAQIAQFLASLGPVGFRLTDRQANCLWLPAEERLAWRTGSALHRGPHPRYTEVVAARVERIRSGGQGLSASQRELLALRRLCRLQRVLAHILSGAGPRLVQLNRRDPLRLFQDYSQLDAAIGALHGVNLPVSADG</sequence>
<accession>A0A6M4AYS4</accession>
<organism evidence="1 2">
    <name type="scientific">Sphingomonas lacunae</name>
    <dbReference type="NCBI Taxonomy" id="2698828"/>
    <lineage>
        <taxon>Bacteria</taxon>
        <taxon>Pseudomonadati</taxon>
        <taxon>Pseudomonadota</taxon>
        <taxon>Alphaproteobacteria</taxon>
        <taxon>Sphingomonadales</taxon>
        <taxon>Sphingomonadaceae</taxon>
        <taxon>Sphingomonas</taxon>
    </lineage>
</organism>
<proteinExistence type="predicted"/>
<protein>
    <submittedName>
        <fullName evidence="1">AHH domain-containing protein</fullName>
    </submittedName>
</protein>
<dbReference type="Proteomes" id="UP000503018">
    <property type="component" value="Chromosome"/>
</dbReference>
<name>A0A6M4AYS4_9SPHN</name>
<keyword evidence="2" id="KW-1185">Reference proteome</keyword>
<dbReference type="InterPro" id="IPR032871">
    <property type="entry name" value="AHH_dom_containing"/>
</dbReference>
<reference evidence="1 2" key="1">
    <citation type="submission" date="2020-01" db="EMBL/GenBank/DDBJ databases">
        <title>Sphingomonas sp. strain CSW-10.</title>
        <authorList>
            <person name="Chen W.-M."/>
        </authorList>
    </citation>
    <scope>NUCLEOTIDE SEQUENCE [LARGE SCALE GENOMIC DNA]</scope>
    <source>
        <strain evidence="1 2">CSW-10</strain>
    </source>
</reference>
<evidence type="ECO:0000313" key="2">
    <source>
        <dbReference type="Proteomes" id="UP000503018"/>
    </source>
</evidence>
<dbReference type="Pfam" id="PF14412">
    <property type="entry name" value="AHH"/>
    <property type="match status" value="1"/>
</dbReference>
<evidence type="ECO:0000313" key="1">
    <source>
        <dbReference type="EMBL" id="QJQ33199.1"/>
    </source>
</evidence>
<dbReference type="KEGG" id="slan:GV829_12750"/>
<dbReference type="EMBL" id="CP053015">
    <property type="protein sequence ID" value="QJQ33199.1"/>
    <property type="molecule type" value="Genomic_DNA"/>
</dbReference>
<dbReference type="AlphaFoldDB" id="A0A6M4AYS4"/>